<reference evidence="2" key="1">
    <citation type="submission" date="2023-08" db="EMBL/GenBank/DDBJ databases">
        <title>Increased levels of nutrients transform a symbiont into a lethal pathobiont.</title>
        <authorList>
            <person name="Lachnit T."/>
            <person name="Ulrich L."/>
            <person name="Willmer F.M."/>
            <person name="Hasenbein T."/>
            <person name="Steiner L.X."/>
            <person name="Wolters M."/>
            <person name="Herbst E.M."/>
            <person name="Deines P."/>
        </authorList>
    </citation>
    <scope>NUCLEOTIDE SEQUENCE</scope>
    <source>
        <strain evidence="2">T3</strain>
    </source>
</reference>
<sequence length="114" mass="12212">MNLYTKLSAVALLAATFAASTSADETQEAPPKYVESAIIILNLTNKADEGTTGYLLATPCTGCEPLKMQVTSQTALYLQGKPSSFSELGMKIDWQGSVFYEPGTPPVVTELFLN</sequence>
<feature type="chain" id="PRO_5043392148" description="Lipoprotein" evidence="1">
    <location>
        <begin position="24"/>
        <end position="114"/>
    </location>
</feature>
<evidence type="ECO:0000313" key="2">
    <source>
        <dbReference type="EMBL" id="XBY65330.1"/>
    </source>
</evidence>
<proteinExistence type="predicted"/>
<accession>A0AAU7Y6J2</accession>
<dbReference type="RefSeq" id="WP_350447858.1">
    <property type="nucleotide sequence ID" value="NZ_CP158373.1"/>
</dbReference>
<organism evidence="2">
    <name type="scientific">Pseudomonas solani</name>
    <dbReference type="NCBI Taxonomy" id="2731552"/>
    <lineage>
        <taxon>Bacteria</taxon>
        <taxon>Pseudomonadati</taxon>
        <taxon>Pseudomonadota</taxon>
        <taxon>Gammaproteobacteria</taxon>
        <taxon>Pseudomonadales</taxon>
        <taxon>Pseudomonadaceae</taxon>
        <taxon>Pseudomonas</taxon>
    </lineage>
</organism>
<evidence type="ECO:0000256" key="1">
    <source>
        <dbReference type="SAM" id="SignalP"/>
    </source>
</evidence>
<dbReference type="EMBL" id="CP158373">
    <property type="protein sequence ID" value="XBY65330.1"/>
    <property type="molecule type" value="Genomic_DNA"/>
</dbReference>
<gene>
    <name evidence="2" type="ORF">ABS648_06040</name>
</gene>
<protein>
    <recommendedName>
        <fullName evidence="3">Lipoprotein</fullName>
    </recommendedName>
</protein>
<feature type="signal peptide" evidence="1">
    <location>
        <begin position="1"/>
        <end position="23"/>
    </location>
</feature>
<keyword evidence="1" id="KW-0732">Signal</keyword>
<dbReference type="AlphaFoldDB" id="A0AAU7Y6J2"/>
<evidence type="ECO:0008006" key="3">
    <source>
        <dbReference type="Google" id="ProtNLM"/>
    </source>
</evidence>
<name>A0AAU7Y6J2_9PSED</name>